<dbReference type="SMART" id="SM00411">
    <property type="entry name" value="BHL"/>
    <property type="match status" value="1"/>
</dbReference>
<dbReference type="PRINTS" id="PR01727">
    <property type="entry name" value="DNABINDINGHU"/>
</dbReference>
<dbReference type="PROSITE" id="PS00045">
    <property type="entry name" value="HISTONE_LIKE"/>
    <property type="match status" value="1"/>
</dbReference>
<dbReference type="GO" id="GO:0003677">
    <property type="term" value="F:DNA binding"/>
    <property type="evidence" value="ECO:0007669"/>
    <property type="project" value="UniProtKB-KW"/>
</dbReference>
<dbReference type="InterPro" id="IPR020816">
    <property type="entry name" value="Histone-like_DNA-bd_CS"/>
</dbReference>
<name>A0A662ZJ68_9GAMM</name>
<dbReference type="InterPro" id="IPR010992">
    <property type="entry name" value="IHF-like_DNA-bd_dom_sf"/>
</dbReference>
<gene>
    <name evidence="6" type="ORF">SAMN02910344_01396</name>
</gene>
<comment type="similarity">
    <text evidence="2 5">Belongs to the bacterial histone-like protein family.</text>
</comment>
<keyword evidence="4 6" id="KW-0238">DNA-binding</keyword>
<dbReference type="Gene3D" id="4.10.520.10">
    <property type="entry name" value="IHF-like DNA-binding proteins"/>
    <property type="match status" value="1"/>
</dbReference>
<dbReference type="CDD" id="cd13831">
    <property type="entry name" value="HU"/>
    <property type="match status" value="1"/>
</dbReference>
<dbReference type="PANTHER" id="PTHR33175:SF3">
    <property type="entry name" value="DNA-BINDING PROTEIN HU-BETA"/>
    <property type="match status" value="1"/>
</dbReference>
<evidence type="ECO:0000256" key="3">
    <source>
        <dbReference type="ARBA" id="ARBA00023067"/>
    </source>
</evidence>
<evidence type="ECO:0000256" key="1">
    <source>
        <dbReference type="ARBA" id="ARBA00003819"/>
    </source>
</evidence>
<evidence type="ECO:0000256" key="4">
    <source>
        <dbReference type="ARBA" id="ARBA00023125"/>
    </source>
</evidence>
<dbReference type="SUPFAM" id="SSF47729">
    <property type="entry name" value="IHF-like DNA-binding proteins"/>
    <property type="match status" value="1"/>
</dbReference>
<sequence length="90" mass="9917">MNKTQLVEKIAEKAGITKKKADEALKAFESVVTETLGSDDNITLVGFGTFEATERKSREGRNPKTGEVVKIEARKVPRFRPGKALKDALK</sequence>
<dbReference type="GO" id="GO:0030527">
    <property type="term" value="F:structural constituent of chromatin"/>
    <property type="evidence" value="ECO:0007669"/>
    <property type="project" value="InterPro"/>
</dbReference>
<dbReference type="Proteomes" id="UP000243745">
    <property type="component" value="Unassembled WGS sequence"/>
</dbReference>
<keyword evidence="3" id="KW-0226">DNA condensation</keyword>
<dbReference type="InterPro" id="IPR000119">
    <property type="entry name" value="Hist_DNA-bd"/>
</dbReference>
<protein>
    <submittedName>
        <fullName evidence="6">DNA-binding protein HU-beta</fullName>
    </submittedName>
</protein>
<reference evidence="6 7" key="1">
    <citation type="submission" date="2016-10" db="EMBL/GenBank/DDBJ databases">
        <authorList>
            <person name="Varghese N."/>
            <person name="Submissions S."/>
        </authorList>
    </citation>
    <scope>NUCLEOTIDE SEQUENCE [LARGE SCALE GENOMIC DNA]</scope>
    <source>
        <strain evidence="6 7">DSM 1361</strain>
    </source>
</reference>
<evidence type="ECO:0000256" key="2">
    <source>
        <dbReference type="ARBA" id="ARBA00010529"/>
    </source>
</evidence>
<organism evidence="6 7">
    <name type="scientific">Ruminobacter amylophilus</name>
    <dbReference type="NCBI Taxonomy" id="867"/>
    <lineage>
        <taxon>Bacteria</taxon>
        <taxon>Pseudomonadati</taxon>
        <taxon>Pseudomonadota</taxon>
        <taxon>Gammaproteobacteria</taxon>
        <taxon>Aeromonadales</taxon>
        <taxon>Succinivibrionaceae</taxon>
        <taxon>Ruminobacter</taxon>
    </lineage>
</organism>
<comment type="function">
    <text evidence="1">Histone-like DNA-binding protein which is capable of wrapping DNA to stabilize it, and thus to prevent its denaturation under extreme environmental conditions.</text>
</comment>
<accession>A0A662ZJ68</accession>
<dbReference type="AlphaFoldDB" id="A0A662ZJ68"/>
<evidence type="ECO:0000313" key="7">
    <source>
        <dbReference type="Proteomes" id="UP000243745"/>
    </source>
</evidence>
<dbReference type="Pfam" id="PF00216">
    <property type="entry name" value="Bac_DNA_binding"/>
    <property type="match status" value="1"/>
</dbReference>
<dbReference type="GO" id="GO:0030261">
    <property type="term" value="P:chromosome condensation"/>
    <property type="evidence" value="ECO:0007669"/>
    <property type="project" value="UniProtKB-KW"/>
</dbReference>
<dbReference type="PANTHER" id="PTHR33175">
    <property type="entry name" value="DNA-BINDING PROTEIN HU"/>
    <property type="match status" value="1"/>
</dbReference>
<evidence type="ECO:0000313" key="6">
    <source>
        <dbReference type="EMBL" id="SFP44328.1"/>
    </source>
</evidence>
<keyword evidence="7" id="KW-1185">Reference proteome</keyword>
<evidence type="ECO:0000256" key="5">
    <source>
        <dbReference type="RuleBase" id="RU003939"/>
    </source>
</evidence>
<dbReference type="EMBL" id="FOXF01000024">
    <property type="protein sequence ID" value="SFP44328.1"/>
    <property type="molecule type" value="Genomic_DNA"/>
</dbReference>
<dbReference type="GO" id="GO:0005829">
    <property type="term" value="C:cytosol"/>
    <property type="evidence" value="ECO:0007669"/>
    <property type="project" value="TreeGrafter"/>
</dbReference>
<dbReference type="OrthoDB" id="6710515at2"/>
<proteinExistence type="inferred from homology"/>